<dbReference type="PROSITE" id="PS50055">
    <property type="entry name" value="TYR_PHOSPHATASE_PTP"/>
    <property type="match status" value="1"/>
</dbReference>
<evidence type="ECO:0000256" key="1">
    <source>
        <dbReference type="ARBA" id="ARBA00009649"/>
    </source>
</evidence>
<dbReference type="EMBL" id="CP141891">
    <property type="protein sequence ID" value="WRT70822.1"/>
    <property type="molecule type" value="Genomic_DNA"/>
</dbReference>
<comment type="similarity">
    <text evidence="1">Belongs to the protein-tyrosine phosphatase family. Non-receptor class subfamily.</text>
</comment>
<evidence type="ECO:0000259" key="3">
    <source>
        <dbReference type="PROSITE" id="PS50055"/>
    </source>
</evidence>
<dbReference type="SUPFAM" id="SSF52799">
    <property type="entry name" value="(Phosphotyrosine protein) phosphatases II"/>
    <property type="match status" value="1"/>
</dbReference>
<dbReference type="InterPro" id="IPR000242">
    <property type="entry name" value="PTP_cat"/>
</dbReference>
<accession>A0ABZ1D9R0</accession>
<dbReference type="Pfam" id="PF00102">
    <property type="entry name" value="Y_phosphatase"/>
    <property type="match status" value="1"/>
</dbReference>
<organism evidence="4 5">
    <name type="scientific">Kwoniella shivajii</name>
    <dbReference type="NCBI Taxonomy" id="564305"/>
    <lineage>
        <taxon>Eukaryota</taxon>
        <taxon>Fungi</taxon>
        <taxon>Dikarya</taxon>
        <taxon>Basidiomycota</taxon>
        <taxon>Agaricomycotina</taxon>
        <taxon>Tremellomycetes</taxon>
        <taxon>Tremellales</taxon>
        <taxon>Cryptococcaceae</taxon>
        <taxon>Kwoniella</taxon>
    </lineage>
</organism>
<dbReference type="Gene3D" id="3.90.190.10">
    <property type="entry name" value="Protein tyrosine phosphatase superfamily"/>
    <property type="match status" value="1"/>
</dbReference>
<evidence type="ECO:0000313" key="4">
    <source>
        <dbReference type="EMBL" id="WRT70822.1"/>
    </source>
</evidence>
<gene>
    <name evidence="4" type="ORF">IL334_007821</name>
</gene>
<sequence length="161" mass="18009">MPSISPQKLERVFDILAERETARLQASQSSISHRLDRVSEKLAKRDASSIPSSQAPRPSDEQSFYSVRNSIQHRQDNRYSNILAYDRTAVSVEGKYLNANVVSDGKGGTWIAAQAPPPRAFDTFFRALYTGAATGRKSKNVMVIQLTGWEERGMIKADPYM</sequence>
<evidence type="ECO:0000313" key="5">
    <source>
        <dbReference type="Proteomes" id="UP001329825"/>
    </source>
</evidence>
<feature type="domain" description="Tyrosine-protein phosphatase" evidence="3">
    <location>
        <begin position="72"/>
        <end position="161"/>
    </location>
</feature>
<protein>
    <recommendedName>
        <fullName evidence="3">Tyrosine-protein phosphatase domain-containing protein</fullName>
    </recommendedName>
</protein>
<dbReference type="GeneID" id="87959951"/>
<evidence type="ECO:0000256" key="2">
    <source>
        <dbReference type="SAM" id="MobiDB-lite"/>
    </source>
</evidence>
<feature type="region of interest" description="Disordered" evidence="2">
    <location>
        <begin position="25"/>
        <end position="63"/>
    </location>
</feature>
<dbReference type="PANTHER" id="PTHR19134">
    <property type="entry name" value="RECEPTOR-TYPE TYROSINE-PROTEIN PHOSPHATASE"/>
    <property type="match status" value="1"/>
</dbReference>
<dbReference type="InterPro" id="IPR050348">
    <property type="entry name" value="Protein-Tyr_Phosphatase"/>
</dbReference>
<dbReference type="InterPro" id="IPR029021">
    <property type="entry name" value="Prot-tyrosine_phosphatase-like"/>
</dbReference>
<dbReference type="Proteomes" id="UP001329825">
    <property type="component" value="Chromosome 11"/>
</dbReference>
<dbReference type="RefSeq" id="XP_062795561.1">
    <property type="nucleotide sequence ID" value="XM_062939510.1"/>
</dbReference>
<feature type="compositionally biased region" description="Polar residues" evidence="2">
    <location>
        <begin position="49"/>
        <end position="63"/>
    </location>
</feature>
<dbReference type="PANTHER" id="PTHR19134:SF449">
    <property type="entry name" value="TYROSINE-PROTEIN PHOSPHATASE 1"/>
    <property type="match status" value="1"/>
</dbReference>
<reference evidence="4 5" key="1">
    <citation type="submission" date="2024-01" db="EMBL/GenBank/DDBJ databases">
        <title>Comparative genomics of Cryptococcus and Kwoniella reveals pathogenesis evolution and contrasting modes of karyotype evolution via chromosome fusion or intercentromeric recombination.</title>
        <authorList>
            <person name="Coelho M.A."/>
            <person name="David-Palma M."/>
            <person name="Shea T."/>
            <person name="Bowers K."/>
            <person name="McGinley-Smith S."/>
            <person name="Mohammad A.W."/>
            <person name="Gnirke A."/>
            <person name="Yurkov A.M."/>
            <person name="Nowrousian M."/>
            <person name="Sun S."/>
            <person name="Cuomo C.A."/>
            <person name="Heitman J."/>
        </authorList>
    </citation>
    <scope>NUCLEOTIDE SEQUENCE [LARGE SCALE GENOMIC DNA]</scope>
    <source>
        <strain evidence="4">CBS 11374</strain>
    </source>
</reference>
<name>A0ABZ1D9R0_9TREE</name>
<proteinExistence type="inferred from homology"/>
<keyword evidence="5" id="KW-1185">Reference proteome</keyword>
<feature type="compositionally biased region" description="Basic and acidic residues" evidence="2">
    <location>
        <begin position="33"/>
        <end position="47"/>
    </location>
</feature>